<accession>A0A401RIA8</accession>
<dbReference type="Proteomes" id="UP000287033">
    <property type="component" value="Unassembled WGS sequence"/>
</dbReference>
<protein>
    <submittedName>
        <fullName evidence="1">Uncharacterized protein</fullName>
    </submittedName>
</protein>
<gene>
    <name evidence="1" type="ORF">chiPu_0017708</name>
</gene>
<comment type="caution">
    <text evidence="1">The sequence shown here is derived from an EMBL/GenBank/DDBJ whole genome shotgun (WGS) entry which is preliminary data.</text>
</comment>
<organism evidence="1 2">
    <name type="scientific">Chiloscyllium punctatum</name>
    <name type="common">Brownbanded bambooshark</name>
    <name type="synonym">Hemiscyllium punctatum</name>
    <dbReference type="NCBI Taxonomy" id="137246"/>
    <lineage>
        <taxon>Eukaryota</taxon>
        <taxon>Metazoa</taxon>
        <taxon>Chordata</taxon>
        <taxon>Craniata</taxon>
        <taxon>Vertebrata</taxon>
        <taxon>Chondrichthyes</taxon>
        <taxon>Elasmobranchii</taxon>
        <taxon>Galeomorphii</taxon>
        <taxon>Galeoidea</taxon>
        <taxon>Orectolobiformes</taxon>
        <taxon>Hemiscylliidae</taxon>
        <taxon>Chiloscyllium</taxon>
    </lineage>
</organism>
<dbReference type="AlphaFoldDB" id="A0A401RIA8"/>
<sequence length="99" mass="10231">MLLPPRQWLARWVGRTCSGKGGVGGDRLCICLKAAPGSKRTPNGHKVSAAAAAAAARALHCNRGPALILRLGEPAGTAFTSGPGLHHRSCRHAEAKLSC</sequence>
<evidence type="ECO:0000313" key="1">
    <source>
        <dbReference type="EMBL" id="GCC17864.1"/>
    </source>
</evidence>
<proteinExistence type="predicted"/>
<reference evidence="1 2" key="1">
    <citation type="journal article" date="2018" name="Nat. Ecol. Evol.">
        <title>Shark genomes provide insights into elasmobranch evolution and the origin of vertebrates.</title>
        <authorList>
            <person name="Hara Y"/>
            <person name="Yamaguchi K"/>
            <person name="Onimaru K"/>
            <person name="Kadota M"/>
            <person name="Koyanagi M"/>
            <person name="Keeley SD"/>
            <person name="Tatsumi K"/>
            <person name="Tanaka K"/>
            <person name="Motone F"/>
            <person name="Kageyama Y"/>
            <person name="Nozu R"/>
            <person name="Adachi N"/>
            <person name="Nishimura O"/>
            <person name="Nakagawa R"/>
            <person name="Tanegashima C"/>
            <person name="Kiyatake I"/>
            <person name="Matsumoto R"/>
            <person name="Murakumo K"/>
            <person name="Nishida K"/>
            <person name="Terakita A"/>
            <person name="Kuratani S"/>
            <person name="Sato K"/>
            <person name="Hyodo S Kuraku.S."/>
        </authorList>
    </citation>
    <scope>NUCLEOTIDE SEQUENCE [LARGE SCALE GENOMIC DNA]</scope>
</reference>
<name>A0A401RIA8_CHIPU</name>
<dbReference type="EMBL" id="BEZZ01001355">
    <property type="protein sequence ID" value="GCC17864.1"/>
    <property type="molecule type" value="Genomic_DNA"/>
</dbReference>
<evidence type="ECO:0000313" key="2">
    <source>
        <dbReference type="Proteomes" id="UP000287033"/>
    </source>
</evidence>
<keyword evidence="2" id="KW-1185">Reference proteome</keyword>